<dbReference type="AlphaFoldDB" id="A0A7X5UAH8"/>
<dbReference type="EMBL" id="JAARLZ010000005">
    <property type="protein sequence ID" value="NII06915.1"/>
    <property type="molecule type" value="Genomic_DNA"/>
</dbReference>
<sequence length="163" mass="18178">MATESVIDVFPSVIYDIYRAKGKGLRKMADDPHARNLARAFATTFIREREKDFKKTSGTSPKGASVVDQRMMGNRVLSHADLMAQYSAMRPDDWVAIATAAFYHGRSQKHLTDKLRASEKPVNDGQNCDEKGDYAAKTVPWRVDLIERGLARRGTTSDAREGA</sequence>
<name>A0A7X5UAH8_9GAMM</name>
<dbReference type="RefSeq" id="WP_166948324.1">
    <property type="nucleotide sequence ID" value="NZ_JAARLZ010000005.1"/>
</dbReference>
<gene>
    <name evidence="1" type="ORF">HBF25_11000</name>
</gene>
<keyword evidence="2" id="KW-1185">Reference proteome</keyword>
<comment type="caution">
    <text evidence="1">The sequence shown here is derived from an EMBL/GenBank/DDBJ whole genome shotgun (WGS) entry which is preliminary data.</text>
</comment>
<evidence type="ECO:0000313" key="1">
    <source>
        <dbReference type="EMBL" id="NII06915.1"/>
    </source>
</evidence>
<protein>
    <submittedName>
        <fullName evidence="1">Uncharacterized protein</fullName>
    </submittedName>
</protein>
<accession>A0A7X5UAH8</accession>
<reference evidence="1 2" key="1">
    <citation type="submission" date="2020-03" db="EMBL/GenBank/DDBJ databases">
        <authorList>
            <person name="Lai Q."/>
        </authorList>
    </citation>
    <scope>NUCLEOTIDE SEQUENCE [LARGE SCALE GENOMIC DNA]</scope>
    <source>
        <strain evidence="1 2">CCUG 25036</strain>
    </source>
</reference>
<dbReference type="Proteomes" id="UP000490980">
    <property type="component" value="Unassembled WGS sequence"/>
</dbReference>
<evidence type="ECO:0000313" key="2">
    <source>
        <dbReference type="Proteomes" id="UP000490980"/>
    </source>
</evidence>
<organism evidence="1 2">
    <name type="scientific">Luteibacter anthropi</name>
    <dbReference type="NCBI Taxonomy" id="564369"/>
    <lineage>
        <taxon>Bacteria</taxon>
        <taxon>Pseudomonadati</taxon>
        <taxon>Pseudomonadota</taxon>
        <taxon>Gammaproteobacteria</taxon>
        <taxon>Lysobacterales</taxon>
        <taxon>Rhodanobacteraceae</taxon>
        <taxon>Luteibacter</taxon>
    </lineage>
</organism>
<proteinExistence type="predicted"/>